<dbReference type="Pfam" id="PF01464">
    <property type="entry name" value="SLT"/>
    <property type="match status" value="1"/>
</dbReference>
<dbReference type="AlphaFoldDB" id="A0A378UR28"/>
<feature type="compositionally biased region" description="Low complexity" evidence="1">
    <location>
        <begin position="211"/>
        <end position="221"/>
    </location>
</feature>
<dbReference type="InterPro" id="IPR023346">
    <property type="entry name" value="Lysozyme-like_dom_sf"/>
</dbReference>
<reference evidence="4 6" key="2">
    <citation type="submission" date="2018-06" db="EMBL/GenBank/DDBJ databases">
        <authorList>
            <consortium name="Pathogen Informatics"/>
            <person name="Doyle S."/>
        </authorList>
    </citation>
    <scope>NUCLEOTIDE SEQUENCE [LARGE SCALE GENOMIC DNA]</scope>
    <source>
        <strain evidence="4 6">NCTC11012</strain>
    </source>
</reference>
<evidence type="ECO:0000259" key="2">
    <source>
        <dbReference type="Pfam" id="PF01464"/>
    </source>
</evidence>
<dbReference type="Proteomes" id="UP000190777">
    <property type="component" value="Unassembled WGS sequence"/>
</dbReference>
<protein>
    <submittedName>
        <fullName evidence="4">Type IV secretion system lytic transglycosylase VirB1</fullName>
    </submittedName>
</protein>
<feature type="domain" description="Transglycosylase SLT" evidence="2">
    <location>
        <begin position="8"/>
        <end position="139"/>
    </location>
</feature>
<dbReference type="SUPFAM" id="SSF53955">
    <property type="entry name" value="Lysozyme-like"/>
    <property type="match status" value="1"/>
</dbReference>
<accession>A0A378UR28</accession>
<evidence type="ECO:0000313" key="6">
    <source>
        <dbReference type="Proteomes" id="UP000254618"/>
    </source>
</evidence>
<evidence type="ECO:0000256" key="1">
    <source>
        <dbReference type="SAM" id="MobiDB-lite"/>
    </source>
</evidence>
<dbReference type="Proteomes" id="UP000254618">
    <property type="component" value="Unassembled WGS sequence"/>
</dbReference>
<keyword evidence="5" id="KW-1185">Reference proteome</keyword>
<name>A0A378UR28_9GAMM</name>
<dbReference type="CDD" id="cd16892">
    <property type="entry name" value="LT_VirB1-like"/>
    <property type="match status" value="1"/>
</dbReference>
<gene>
    <name evidence="3" type="ORF">B5J93_07925</name>
    <name evidence="4" type="ORF">NCTC11012_03051</name>
</gene>
<evidence type="ECO:0000313" key="3">
    <source>
        <dbReference type="EMBL" id="OPH37639.1"/>
    </source>
</evidence>
<dbReference type="EMBL" id="UGQF01000002">
    <property type="protein sequence ID" value="STZ82939.1"/>
    <property type="molecule type" value="Genomic_DNA"/>
</dbReference>
<sequence length="253" mass="28086">MIELIQTCSPNVHLPVAQAIIKSESNFNPYAIGVNKGGRAVKQPTSYQEAVKTAKRLIGQGLNIDMGYAQINSANLKWLGLSVEQVFNPCHNLKAMQTVYLTCYDKAGTTGLGTRMQRAFSCYNTGNMKKGFSNGYVNKTTNNFNYFVGKAKDGQSQAQLAQIHYQQYPNYQTVQYQPNYPVNYTQGLPVANPLPQVQMAQNAPISPNMGQLPQQGQTEQQAVQNTENTPANEPAKVIEFHSWDIFGDYGFVK</sequence>
<dbReference type="RefSeq" id="WP_079325905.1">
    <property type="nucleotide sequence ID" value="NZ_MXAP01000076.1"/>
</dbReference>
<proteinExistence type="predicted"/>
<evidence type="ECO:0000313" key="5">
    <source>
        <dbReference type="Proteomes" id="UP000190777"/>
    </source>
</evidence>
<evidence type="ECO:0000313" key="4">
    <source>
        <dbReference type="EMBL" id="STZ82939.1"/>
    </source>
</evidence>
<dbReference type="EMBL" id="MXAP01000076">
    <property type="protein sequence ID" value="OPH37639.1"/>
    <property type="molecule type" value="Genomic_DNA"/>
</dbReference>
<dbReference type="InterPro" id="IPR008258">
    <property type="entry name" value="Transglycosylase_SLT_dom_1"/>
</dbReference>
<organism evidence="4 6">
    <name type="scientific">Moraxella equi</name>
    <dbReference type="NCBI Taxonomy" id="60442"/>
    <lineage>
        <taxon>Bacteria</taxon>
        <taxon>Pseudomonadati</taxon>
        <taxon>Pseudomonadota</taxon>
        <taxon>Gammaproteobacteria</taxon>
        <taxon>Moraxellales</taxon>
        <taxon>Moraxellaceae</taxon>
        <taxon>Moraxella</taxon>
    </lineage>
</organism>
<reference evidence="3 5" key="1">
    <citation type="submission" date="2017-03" db="EMBL/GenBank/DDBJ databases">
        <title>Draft genome sequence of Moraxella equi CCUG 4950T type strain.</title>
        <authorList>
            <person name="Salva-Serra F."/>
            <person name="Engstrom-Jakobsson H."/>
            <person name="Thorell K."/>
            <person name="Jaen-Luchoro D."/>
            <person name="Gonzales-Siles L."/>
            <person name="Karlsson R."/>
            <person name="Yazdan S."/>
            <person name="Boulund F."/>
            <person name="Johnning A."/>
            <person name="Engstrand L."/>
            <person name="Kristiansson E."/>
            <person name="Moore E."/>
        </authorList>
    </citation>
    <scope>NUCLEOTIDE SEQUENCE [LARGE SCALE GENOMIC DNA]</scope>
    <source>
        <strain evidence="3 5">CCUG 4950</strain>
    </source>
</reference>
<dbReference type="Gene3D" id="1.10.530.10">
    <property type="match status" value="1"/>
</dbReference>
<feature type="region of interest" description="Disordered" evidence="1">
    <location>
        <begin position="204"/>
        <end position="229"/>
    </location>
</feature>